<reference evidence="1" key="1">
    <citation type="submission" date="2023-07" db="EMBL/GenBank/DDBJ databases">
        <title>Black Yeasts Isolated from many extreme environments.</title>
        <authorList>
            <person name="Coleine C."/>
            <person name="Stajich J.E."/>
            <person name="Selbmann L."/>
        </authorList>
    </citation>
    <scope>NUCLEOTIDE SEQUENCE</scope>
    <source>
        <strain evidence="1">CCFEE 5714</strain>
    </source>
</reference>
<gene>
    <name evidence="1" type="primary">NIT8</name>
    <name evidence="1" type="ORF">LTR37_018628</name>
</gene>
<protein>
    <submittedName>
        <fullName evidence="1">Molybdopterin synthase catalytic subunit</fullName>
        <ecNumber evidence="1">2.8.1.12</ecNumber>
    </submittedName>
</protein>
<comment type="caution">
    <text evidence="1">The sequence shown here is derived from an EMBL/GenBank/DDBJ whole genome shotgun (WGS) entry which is preliminary data.</text>
</comment>
<keyword evidence="1" id="KW-0808">Transferase</keyword>
<dbReference type="Proteomes" id="UP001281147">
    <property type="component" value="Unassembled WGS sequence"/>
</dbReference>
<proteinExistence type="predicted"/>
<name>A0ACC3MGG4_9PEZI</name>
<organism evidence="1 2">
    <name type="scientific">Vermiconidia calcicola</name>
    <dbReference type="NCBI Taxonomy" id="1690605"/>
    <lineage>
        <taxon>Eukaryota</taxon>
        <taxon>Fungi</taxon>
        <taxon>Dikarya</taxon>
        <taxon>Ascomycota</taxon>
        <taxon>Pezizomycotina</taxon>
        <taxon>Dothideomycetes</taxon>
        <taxon>Dothideomycetidae</taxon>
        <taxon>Mycosphaerellales</taxon>
        <taxon>Extremaceae</taxon>
        <taxon>Vermiconidia</taxon>
    </lineage>
</organism>
<accession>A0ACC3MGG4</accession>
<evidence type="ECO:0000313" key="1">
    <source>
        <dbReference type="EMBL" id="KAK3691490.1"/>
    </source>
</evidence>
<dbReference type="EMBL" id="JAUTXU010000265">
    <property type="protein sequence ID" value="KAK3691490.1"/>
    <property type="molecule type" value="Genomic_DNA"/>
</dbReference>
<keyword evidence="2" id="KW-1185">Reference proteome</keyword>
<evidence type="ECO:0000313" key="2">
    <source>
        <dbReference type="Proteomes" id="UP001281147"/>
    </source>
</evidence>
<dbReference type="EC" id="2.8.1.12" evidence="1"/>
<sequence>MADTDRQFEGEQSLSEPNVYLSLTYEPLDSKIAMDRVKSPKAGAVVLFAGCTRDSFADKPVTHLRYTTYAPLALRSMQSIARYIRSAHDLVAISITHRLGQVDIGEESILIAISAPHRQAAWRAGEECLERVKASVEIWKEEWFENGGVWRSNRDGSAGVPVNNGGKGDASDEQIANAAGSL</sequence>